<gene>
    <name evidence="6" type="ORF">SAMN05444920_13560</name>
</gene>
<reference evidence="6 7" key="1">
    <citation type="submission" date="2016-10" db="EMBL/GenBank/DDBJ databases">
        <authorList>
            <person name="de Groot N.N."/>
        </authorList>
    </citation>
    <scope>NUCLEOTIDE SEQUENCE [LARGE SCALE GENOMIC DNA]</scope>
    <source>
        <strain evidence="6 7">CGMCC 4.7037</strain>
    </source>
</reference>
<proteinExistence type="predicted"/>
<dbReference type="EMBL" id="FNVT01000035">
    <property type="protein sequence ID" value="SEH03342.1"/>
    <property type="molecule type" value="Genomic_DNA"/>
</dbReference>
<dbReference type="InterPro" id="IPR001867">
    <property type="entry name" value="OmpR/PhoB-type_DNA-bd"/>
</dbReference>
<dbReference type="InterPro" id="IPR039420">
    <property type="entry name" value="WalR-like"/>
</dbReference>
<dbReference type="GO" id="GO:0005829">
    <property type="term" value="C:cytosol"/>
    <property type="evidence" value="ECO:0007669"/>
    <property type="project" value="TreeGrafter"/>
</dbReference>
<feature type="domain" description="OmpR/PhoB-type" evidence="5">
    <location>
        <begin position="144"/>
        <end position="238"/>
    </location>
</feature>
<name>A0A1H6EZX1_9ACTN</name>
<feature type="DNA-binding region" description="OmpR/PhoB-type" evidence="3">
    <location>
        <begin position="144"/>
        <end position="238"/>
    </location>
</feature>
<evidence type="ECO:0000313" key="6">
    <source>
        <dbReference type="EMBL" id="SEH03342.1"/>
    </source>
</evidence>
<dbReference type="SMART" id="SM00862">
    <property type="entry name" value="Trans_reg_C"/>
    <property type="match status" value="1"/>
</dbReference>
<dbReference type="CDD" id="cd00383">
    <property type="entry name" value="trans_reg_C"/>
    <property type="match status" value="1"/>
</dbReference>
<dbReference type="GO" id="GO:0006355">
    <property type="term" value="P:regulation of DNA-templated transcription"/>
    <property type="evidence" value="ECO:0007669"/>
    <property type="project" value="InterPro"/>
</dbReference>
<dbReference type="InterPro" id="IPR011006">
    <property type="entry name" value="CheY-like_superfamily"/>
</dbReference>
<accession>A0A1H6EZX1</accession>
<evidence type="ECO:0000313" key="7">
    <source>
        <dbReference type="Proteomes" id="UP000236732"/>
    </source>
</evidence>
<evidence type="ECO:0000256" key="1">
    <source>
        <dbReference type="ARBA" id="ARBA00023125"/>
    </source>
</evidence>
<evidence type="ECO:0000256" key="2">
    <source>
        <dbReference type="PROSITE-ProRule" id="PRU00169"/>
    </source>
</evidence>
<keyword evidence="2" id="KW-0597">Phosphoprotein</keyword>
<keyword evidence="1 3" id="KW-0238">DNA-binding</keyword>
<dbReference type="GO" id="GO:0000156">
    <property type="term" value="F:phosphorelay response regulator activity"/>
    <property type="evidence" value="ECO:0007669"/>
    <property type="project" value="TreeGrafter"/>
</dbReference>
<dbReference type="Gene3D" id="6.10.250.690">
    <property type="match status" value="1"/>
</dbReference>
<dbReference type="PROSITE" id="PS51755">
    <property type="entry name" value="OMPR_PHOB"/>
    <property type="match status" value="1"/>
</dbReference>
<protein>
    <submittedName>
        <fullName evidence="6">DNA-binding response regulator, OmpR family, contains REC and winged-helix (WHTH) domain</fullName>
    </submittedName>
</protein>
<dbReference type="PANTHER" id="PTHR48111:SF36">
    <property type="entry name" value="TRANSCRIPTIONAL REGULATORY PROTEIN CUTR"/>
    <property type="match status" value="1"/>
</dbReference>
<feature type="modified residue" description="4-aspartylphosphate" evidence="2">
    <location>
        <position position="71"/>
    </location>
</feature>
<evidence type="ECO:0000259" key="4">
    <source>
        <dbReference type="PROSITE" id="PS50110"/>
    </source>
</evidence>
<dbReference type="Gene3D" id="1.10.10.10">
    <property type="entry name" value="Winged helix-like DNA-binding domain superfamily/Winged helix DNA-binding domain"/>
    <property type="match status" value="1"/>
</dbReference>
<dbReference type="PANTHER" id="PTHR48111">
    <property type="entry name" value="REGULATOR OF RPOS"/>
    <property type="match status" value="1"/>
</dbReference>
<evidence type="ECO:0000259" key="5">
    <source>
        <dbReference type="PROSITE" id="PS51755"/>
    </source>
</evidence>
<dbReference type="GO" id="GO:0032993">
    <property type="term" value="C:protein-DNA complex"/>
    <property type="evidence" value="ECO:0007669"/>
    <property type="project" value="TreeGrafter"/>
</dbReference>
<dbReference type="GO" id="GO:0000976">
    <property type="term" value="F:transcription cis-regulatory region binding"/>
    <property type="evidence" value="ECO:0007669"/>
    <property type="project" value="TreeGrafter"/>
</dbReference>
<dbReference type="PROSITE" id="PS50110">
    <property type="entry name" value="RESPONSE_REGULATORY"/>
    <property type="match status" value="1"/>
</dbReference>
<feature type="domain" description="Response regulatory" evidence="4">
    <location>
        <begin position="22"/>
        <end position="136"/>
    </location>
</feature>
<keyword evidence="7" id="KW-1185">Reference proteome</keyword>
<dbReference type="AlphaFoldDB" id="A0A1H6EZX1"/>
<dbReference type="InterPro" id="IPR036388">
    <property type="entry name" value="WH-like_DNA-bd_sf"/>
</dbReference>
<organism evidence="6 7">
    <name type="scientific">Nonomuraea solani</name>
    <dbReference type="NCBI Taxonomy" id="1144553"/>
    <lineage>
        <taxon>Bacteria</taxon>
        <taxon>Bacillati</taxon>
        <taxon>Actinomycetota</taxon>
        <taxon>Actinomycetes</taxon>
        <taxon>Streptosporangiales</taxon>
        <taxon>Streptosporangiaceae</taxon>
        <taxon>Nonomuraea</taxon>
    </lineage>
</organism>
<evidence type="ECO:0000256" key="3">
    <source>
        <dbReference type="PROSITE-ProRule" id="PRU01091"/>
    </source>
</evidence>
<dbReference type="Pfam" id="PF00072">
    <property type="entry name" value="Response_reg"/>
    <property type="match status" value="1"/>
</dbReference>
<dbReference type="Gene3D" id="3.40.50.2300">
    <property type="match status" value="1"/>
</dbReference>
<dbReference type="SUPFAM" id="SSF52172">
    <property type="entry name" value="CheY-like"/>
    <property type="match status" value="1"/>
</dbReference>
<dbReference type="Proteomes" id="UP000236732">
    <property type="component" value="Unassembled WGS sequence"/>
</dbReference>
<dbReference type="Pfam" id="PF00486">
    <property type="entry name" value="Trans_reg_C"/>
    <property type="match status" value="1"/>
</dbReference>
<sequence length="238" mass="26394">MPALCRSEQTGRHLLIFGGAVRVLVAEDERMLADSIAEGLRGEALAVDVAYDGDAALQRLGVHEYDVLVLDRDLPMVHGDEVCKTVVEHGWPVRVLMLTAAGDVRSRVAGLSLGADDYLPKPFAFEELVARVHALGRRARKADPPMLERAGVRLDWAHRQVFRDGRYVPLARKEFGLLAELLRAQGAVVSAETLLEKVWDEHIDPFTNTVRTTMMKLRKKLGEPQVIETVPGSGYRIP</sequence>
<dbReference type="InterPro" id="IPR001789">
    <property type="entry name" value="Sig_transdc_resp-reg_receiver"/>
</dbReference>
<dbReference type="SMART" id="SM00448">
    <property type="entry name" value="REC"/>
    <property type="match status" value="1"/>
</dbReference>